<comment type="subcellular location">
    <subcellularLocation>
        <location evidence="1">Cell projection</location>
        <location evidence="1">Cilium</location>
    </subcellularLocation>
</comment>
<dbReference type="GO" id="GO:0030992">
    <property type="term" value="C:intraciliary transport particle B"/>
    <property type="evidence" value="ECO:0007669"/>
    <property type="project" value="TreeGrafter"/>
</dbReference>
<dbReference type="InterPro" id="IPR013809">
    <property type="entry name" value="ENTH"/>
</dbReference>
<feature type="compositionally biased region" description="Acidic residues" evidence="8">
    <location>
        <begin position="866"/>
        <end position="901"/>
    </location>
</feature>
<evidence type="ECO:0000256" key="5">
    <source>
        <dbReference type="ARBA" id="ARBA00023069"/>
    </source>
</evidence>
<dbReference type="EMBL" id="OA566698">
    <property type="protein sequence ID" value="CAD7199305.1"/>
    <property type="molecule type" value="Genomic_DNA"/>
</dbReference>
<evidence type="ECO:0000256" key="1">
    <source>
        <dbReference type="ARBA" id="ARBA00004138"/>
    </source>
</evidence>
<keyword evidence="6" id="KW-0966">Cell projection</keyword>
<evidence type="ECO:0000256" key="2">
    <source>
        <dbReference type="ARBA" id="ARBA00008340"/>
    </source>
</evidence>
<dbReference type="Pfam" id="PF01417">
    <property type="entry name" value="ENTH"/>
    <property type="match status" value="1"/>
</dbReference>
<dbReference type="GO" id="GO:0005929">
    <property type="term" value="C:cilium"/>
    <property type="evidence" value="ECO:0007669"/>
    <property type="project" value="UniProtKB-SubCell"/>
</dbReference>
<feature type="domain" description="ENTH" evidence="9">
    <location>
        <begin position="16"/>
        <end position="149"/>
    </location>
</feature>
<dbReference type="GO" id="GO:0005815">
    <property type="term" value="C:microtubule organizing center"/>
    <property type="evidence" value="ECO:0007669"/>
    <property type="project" value="TreeGrafter"/>
</dbReference>
<dbReference type="InterPro" id="IPR008942">
    <property type="entry name" value="ENTH_VHS"/>
</dbReference>
<keyword evidence="4 7" id="KW-0175">Coiled coil</keyword>
<reference evidence="10" key="1">
    <citation type="submission" date="2020-11" db="EMBL/GenBank/DDBJ databases">
        <authorList>
            <person name="Tran Van P."/>
        </authorList>
    </citation>
    <scope>NUCLEOTIDE SEQUENCE</scope>
</reference>
<dbReference type="PROSITE" id="PS50942">
    <property type="entry name" value="ENTH"/>
    <property type="match status" value="1"/>
</dbReference>
<dbReference type="PANTHER" id="PTHR21547">
    <property type="entry name" value="CLUSTERIN ASSOCIATED PROTEIN 1"/>
    <property type="match status" value="1"/>
</dbReference>
<sequence length="926" mass="103118">MEAATKTGGGILSDIVKKVAFANYLPLLTRATAEDYDATPGYMLEEIKSITFHSNLHSQKLSEYLNRRLEKPSACVKMKVLKIMHHLIQNGHPSFTEQLRKSDGSLKMATMYNGLPDPLLGSSPYEAVRKKAQEVLETLFDPALIHDKQLATAQEKSKLQLGGLGSSGTSAGKYEGFGSSPVDKKESIKDKMINMFTKFLNPPNETEEIIRSALTSSTGDYTPVSVVSKSTQYVHPNLSPTAKSTAKVKAHVPGKAAGGWESEDEVDPTREPQGSQSGHTSSIVSTDSLEKIDSLSLESSDERRLVKEFCNLPRVPLSWSEIEVVGSRAASMSIVDVLKAINDILTSSSDSPILEGSASNIQSTENASPPDVKQIRALFIVEWFLHTDHISPTIVSQILYPNLQKLSTANNKACPALCIKAKKAVQLNNPVDGMRKPLPRASCQDSDLDLAIPDSPVCCGADILRLCDHWFKRVVDYLSASSLPLRSSFNDSRQIQELYVCTLVCYHAGYTDFTEMMRALGYNRLISMENFRNPNFPLVAEILVWLIKRFDPDADFPSEYGTEQDRVLLVRSAAQFMASKAHIKLNTKRLYQADGYAVRELLKVTSVLYDALKVNVAALGNEELMVSTPIDIASKIHELKLTRQLASQITVRGATLYDLLGQEVEMRELRNNHVNRHLEMSEVETSVKEALDKVKAETVNTKQLIENVSASEISLDSKIEKKRMELERNQKRLQTLKKVRPAFLEEFERLEVELRQLYQEYLDRFRCLAYLEQQQDDAEQIEQERMAERQAATRKFLEQLKQEDKFPEGSADLFGGEDLKDEAEDAVKVGTGKASRVRIKTASGVMRKASAAAQQQRRVFGSMAPGEEDDSGSLDSDSDLLLDGDGSEILGSEEEDEELELGMEGLNKPGDKRSSQSRQEHSDDDF</sequence>
<dbReference type="Gene3D" id="1.25.40.90">
    <property type="match status" value="1"/>
</dbReference>
<dbReference type="SUPFAM" id="SSF48464">
    <property type="entry name" value="ENTH/VHS domain"/>
    <property type="match status" value="1"/>
</dbReference>
<dbReference type="GO" id="GO:0060271">
    <property type="term" value="P:cilium assembly"/>
    <property type="evidence" value="ECO:0007669"/>
    <property type="project" value="TreeGrafter"/>
</dbReference>
<dbReference type="AlphaFoldDB" id="A0A7R8VMS8"/>
<feature type="coiled-coil region" evidence="7">
    <location>
        <begin position="719"/>
        <end position="791"/>
    </location>
</feature>
<evidence type="ECO:0000256" key="4">
    <source>
        <dbReference type="ARBA" id="ARBA00023054"/>
    </source>
</evidence>
<evidence type="ECO:0000256" key="3">
    <source>
        <dbReference type="ARBA" id="ARBA00022794"/>
    </source>
</evidence>
<evidence type="ECO:0000256" key="6">
    <source>
        <dbReference type="ARBA" id="ARBA00023273"/>
    </source>
</evidence>
<feature type="region of interest" description="Disordered" evidence="8">
    <location>
        <begin position="238"/>
        <end position="287"/>
    </location>
</feature>
<dbReference type="InterPro" id="IPR019366">
    <property type="entry name" value="Clusterin-associated_protein-1"/>
</dbReference>
<keyword evidence="3" id="KW-0970">Cilium biogenesis/degradation</keyword>
<organism evidence="10">
    <name type="scientific">Timema douglasi</name>
    <name type="common">Walking stick</name>
    <dbReference type="NCBI Taxonomy" id="61478"/>
    <lineage>
        <taxon>Eukaryota</taxon>
        <taxon>Metazoa</taxon>
        <taxon>Ecdysozoa</taxon>
        <taxon>Arthropoda</taxon>
        <taxon>Hexapoda</taxon>
        <taxon>Insecta</taxon>
        <taxon>Pterygota</taxon>
        <taxon>Neoptera</taxon>
        <taxon>Polyneoptera</taxon>
        <taxon>Phasmatodea</taxon>
        <taxon>Timematodea</taxon>
        <taxon>Timematoidea</taxon>
        <taxon>Timematidae</taxon>
        <taxon>Timema</taxon>
    </lineage>
</organism>
<dbReference type="Pfam" id="PF10234">
    <property type="entry name" value="Cluap1"/>
    <property type="match status" value="1"/>
</dbReference>
<dbReference type="PANTHER" id="PTHR21547:SF0">
    <property type="entry name" value="CLUSTERIN-ASSOCIATED PROTEIN 1"/>
    <property type="match status" value="1"/>
</dbReference>
<gene>
    <name evidence="10" type="ORF">TDIB3V08_LOCUS5559</name>
</gene>
<evidence type="ECO:0000256" key="7">
    <source>
        <dbReference type="SAM" id="Coils"/>
    </source>
</evidence>
<dbReference type="InterPro" id="IPR035802">
    <property type="entry name" value="ENTH/VHS_tepsin"/>
</dbReference>
<evidence type="ECO:0000256" key="8">
    <source>
        <dbReference type="SAM" id="MobiDB-lite"/>
    </source>
</evidence>
<accession>A0A7R8VMS8</accession>
<name>A0A7R8VMS8_TIMDO</name>
<feature type="compositionally biased region" description="Polar residues" evidence="8">
    <location>
        <begin position="272"/>
        <end position="286"/>
    </location>
</feature>
<feature type="region of interest" description="Disordered" evidence="8">
    <location>
        <begin position="852"/>
        <end position="926"/>
    </location>
</feature>
<comment type="similarity">
    <text evidence="2">Belongs to the CLUAP1 family.</text>
</comment>
<dbReference type="CDD" id="cd03572">
    <property type="entry name" value="ENTH_like_Tepsin"/>
    <property type="match status" value="1"/>
</dbReference>
<evidence type="ECO:0000259" key="9">
    <source>
        <dbReference type="PROSITE" id="PS50942"/>
    </source>
</evidence>
<protein>
    <recommendedName>
        <fullName evidence="9">ENTH domain-containing protein</fullName>
    </recommendedName>
</protein>
<feature type="compositionally biased region" description="Basic and acidic residues" evidence="8">
    <location>
        <begin position="909"/>
        <end position="926"/>
    </location>
</feature>
<evidence type="ECO:0000313" key="10">
    <source>
        <dbReference type="EMBL" id="CAD7199305.1"/>
    </source>
</evidence>
<keyword evidence="5" id="KW-0969">Cilium</keyword>
<proteinExistence type="inferred from homology"/>